<keyword evidence="2" id="KW-0560">Oxidoreductase</keyword>
<protein>
    <submittedName>
        <fullName evidence="2">Quinol monooxygenase YgiN</fullName>
    </submittedName>
</protein>
<name>A0A1H5M135_9MICO</name>
<reference evidence="3" key="1">
    <citation type="submission" date="2016-10" db="EMBL/GenBank/DDBJ databases">
        <authorList>
            <person name="Varghese N."/>
            <person name="Submissions S."/>
        </authorList>
    </citation>
    <scope>NUCLEOTIDE SEQUENCE [LARGE SCALE GENOMIC DNA]</scope>
    <source>
        <strain evidence="3">DSM 21368</strain>
    </source>
</reference>
<gene>
    <name evidence="2" type="ORF">SAMN04488554_3089</name>
</gene>
<dbReference type="EMBL" id="FNTX01000002">
    <property type="protein sequence ID" value="SEE82944.1"/>
    <property type="molecule type" value="Genomic_DNA"/>
</dbReference>
<dbReference type="InterPro" id="IPR007138">
    <property type="entry name" value="ABM_dom"/>
</dbReference>
<evidence type="ECO:0000259" key="1">
    <source>
        <dbReference type="Pfam" id="PF03992"/>
    </source>
</evidence>
<sequence>MSQVRVSGQLVCTDADQAALVLRYLPEHVALTRAEAGCLSFEVHRSQDPHVWRVDELFRDPAAFRAHQERVAASEWGRATAGIERRYTVEDTT</sequence>
<organism evidence="2 3">
    <name type="scientific">Ruania alba</name>
    <dbReference type="NCBI Taxonomy" id="648782"/>
    <lineage>
        <taxon>Bacteria</taxon>
        <taxon>Bacillati</taxon>
        <taxon>Actinomycetota</taxon>
        <taxon>Actinomycetes</taxon>
        <taxon>Micrococcales</taxon>
        <taxon>Ruaniaceae</taxon>
        <taxon>Ruania</taxon>
    </lineage>
</organism>
<dbReference type="AlphaFoldDB" id="A0A1H5M135"/>
<proteinExistence type="predicted"/>
<dbReference type="Gene3D" id="3.30.70.100">
    <property type="match status" value="1"/>
</dbReference>
<dbReference type="GO" id="GO:0004497">
    <property type="term" value="F:monooxygenase activity"/>
    <property type="evidence" value="ECO:0007669"/>
    <property type="project" value="UniProtKB-KW"/>
</dbReference>
<feature type="domain" description="ABM" evidence="1">
    <location>
        <begin position="14"/>
        <end position="74"/>
    </location>
</feature>
<dbReference type="InterPro" id="IPR011008">
    <property type="entry name" value="Dimeric_a/b-barrel"/>
</dbReference>
<evidence type="ECO:0000313" key="3">
    <source>
        <dbReference type="Proteomes" id="UP000199220"/>
    </source>
</evidence>
<dbReference type="Pfam" id="PF03992">
    <property type="entry name" value="ABM"/>
    <property type="match status" value="1"/>
</dbReference>
<evidence type="ECO:0000313" key="2">
    <source>
        <dbReference type="EMBL" id="SEE82944.1"/>
    </source>
</evidence>
<keyword evidence="3" id="KW-1185">Reference proteome</keyword>
<accession>A0A1H5M135</accession>
<dbReference type="SUPFAM" id="SSF54909">
    <property type="entry name" value="Dimeric alpha+beta barrel"/>
    <property type="match status" value="1"/>
</dbReference>
<dbReference type="Proteomes" id="UP000199220">
    <property type="component" value="Unassembled WGS sequence"/>
</dbReference>
<keyword evidence="2" id="KW-0503">Monooxygenase</keyword>